<feature type="chain" id="PRO_5025436552" evidence="1">
    <location>
        <begin position="26"/>
        <end position="124"/>
    </location>
</feature>
<proteinExistence type="predicted"/>
<dbReference type="EMBL" id="GIFC01009544">
    <property type="protein sequence ID" value="MXU91627.1"/>
    <property type="molecule type" value="Transcribed_RNA"/>
</dbReference>
<dbReference type="PROSITE" id="PS51257">
    <property type="entry name" value="PROKAR_LIPOPROTEIN"/>
    <property type="match status" value="1"/>
</dbReference>
<sequence>MRSTKYRNQILVSLPVLFISTSACCVTIRSMNHEPMFRIQIFEKHNNLLIQGNAKGGLASNRIVCLLKDVGFLQFNVHLYFRRIWFRRICVRRICFRRNYFFSSYFEVTSKYFPGCIEGPVELR</sequence>
<organism evidence="2">
    <name type="scientific">Ixodes ricinus</name>
    <name type="common">Common tick</name>
    <name type="synonym">Acarus ricinus</name>
    <dbReference type="NCBI Taxonomy" id="34613"/>
    <lineage>
        <taxon>Eukaryota</taxon>
        <taxon>Metazoa</taxon>
        <taxon>Ecdysozoa</taxon>
        <taxon>Arthropoda</taxon>
        <taxon>Chelicerata</taxon>
        <taxon>Arachnida</taxon>
        <taxon>Acari</taxon>
        <taxon>Parasitiformes</taxon>
        <taxon>Ixodida</taxon>
        <taxon>Ixodoidea</taxon>
        <taxon>Ixodidae</taxon>
        <taxon>Ixodinae</taxon>
        <taxon>Ixodes</taxon>
    </lineage>
</organism>
<name>A0A6B0UP68_IXORI</name>
<keyword evidence="1" id="KW-0732">Signal</keyword>
<evidence type="ECO:0000256" key="1">
    <source>
        <dbReference type="SAM" id="SignalP"/>
    </source>
</evidence>
<reference evidence="2" key="1">
    <citation type="submission" date="2019-12" db="EMBL/GenBank/DDBJ databases">
        <title>An insight into the sialome of adult female Ixodes ricinus ticks feeding for 6 days.</title>
        <authorList>
            <person name="Perner J."/>
            <person name="Ribeiro J.M.C."/>
        </authorList>
    </citation>
    <scope>NUCLEOTIDE SEQUENCE</scope>
    <source>
        <strain evidence="2">Semi-engorged</strain>
        <tissue evidence="2">Salivary glands</tissue>
    </source>
</reference>
<accession>A0A6B0UP68</accession>
<dbReference type="AlphaFoldDB" id="A0A6B0UP68"/>
<evidence type="ECO:0000313" key="2">
    <source>
        <dbReference type="EMBL" id="MXU91627.1"/>
    </source>
</evidence>
<protein>
    <submittedName>
        <fullName evidence="2">Putative secreted protein</fullName>
    </submittedName>
</protein>
<feature type="signal peptide" evidence="1">
    <location>
        <begin position="1"/>
        <end position="25"/>
    </location>
</feature>